<dbReference type="InterPro" id="IPR058922">
    <property type="entry name" value="WHD_DRP"/>
</dbReference>
<protein>
    <recommendedName>
        <fullName evidence="10">NB-ARC domain-containing protein</fullName>
    </recommendedName>
</protein>
<dbReference type="Gene3D" id="3.80.10.10">
    <property type="entry name" value="Ribonuclease Inhibitor"/>
    <property type="match status" value="1"/>
</dbReference>
<evidence type="ECO:0000256" key="3">
    <source>
        <dbReference type="ARBA" id="ARBA00022821"/>
    </source>
</evidence>
<dbReference type="InterPro" id="IPR055414">
    <property type="entry name" value="LRR_R13L4/SHOC2-like"/>
</dbReference>
<dbReference type="Gene3D" id="3.40.50.300">
    <property type="entry name" value="P-loop containing nucleotide triphosphate hydrolases"/>
    <property type="match status" value="1"/>
</dbReference>
<dbReference type="Pfam" id="PF23559">
    <property type="entry name" value="WHD_DRP"/>
    <property type="match status" value="1"/>
</dbReference>
<dbReference type="InterPro" id="IPR002182">
    <property type="entry name" value="NB-ARC"/>
</dbReference>
<dbReference type="PANTHER" id="PTHR23155">
    <property type="entry name" value="DISEASE RESISTANCE PROTEIN RP"/>
    <property type="match status" value="1"/>
</dbReference>
<dbReference type="GO" id="GO:0098542">
    <property type="term" value="P:defense response to other organism"/>
    <property type="evidence" value="ECO:0007669"/>
    <property type="project" value="TreeGrafter"/>
</dbReference>
<dbReference type="KEGG" id="lang:109341740"/>
<evidence type="ECO:0000259" key="4">
    <source>
        <dbReference type="Pfam" id="PF00931"/>
    </source>
</evidence>
<organism evidence="8 9">
    <name type="scientific">Lupinus angustifolius</name>
    <name type="common">Narrow-leaved blue lupine</name>
    <dbReference type="NCBI Taxonomy" id="3871"/>
    <lineage>
        <taxon>Eukaryota</taxon>
        <taxon>Viridiplantae</taxon>
        <taxon>Streptophyta</taxon>
        <taxon>Embryophyta</taxon>
        <taxon>Tracheophyta</taxon>
        <taxon>Spermatophyta</taxon>
        <taxon>Magnoliopsida</taxon>
        <taxon>eudicotyledons</taxon>
        <taxon>Gunneridae</taxon>
        <taxon>Pentapetalae</taxon>
        <taxon>rosids</taxon>
        <taxon>fabids</taxon>
        <taxon>Fabales</taxon>
        <taxon>Fabaceae</taxon>
        <taxon>Papilionoideae</taxon>
        <taxon>50 kb inversion clade</taxon>
        <taxon>genistoids sensu lato</taxon>
        <taxon>core genistoids</taxon>
        <taxon>Genisteae</taxon>
        <taxon>Lupinus</taxon>
    </lineage>
</organism>
<dbReference type="Proteomes" id="UP000188354">
    <property type="component" value="Unassembled WGS sequence"/>
</dbReference>
<evidence type="ECO:0000256" key="2">
    <source>
        <dbReference type="ARBA" id="ARBA00022741"/>
    </source>
</evidence>
<gene>
    <name evidence="8" type="ORF">TanjilG_27608</name>
</gene>
<proteinExistence type="predicted"/>
<dbReference type="InterPro" id="IPR036388">
    <property type="entry name" value="WH-like_DNA-bd_sf"/>
</dbReference>
<dbReference type="FunFam" id="3.40.50.300:FF:001091">
    <property type="entry name" value="Probable disease resistance protein At1g61300"/>
    <property type="match status" value="1"/>
</dbReference>
<dbReference type="SUPFAM" id="SSF52540">
    <property type="entry name" value="P-loop containing nucleoside triphosphate hydrolases"/>
    <property type="match status" value="1"/>
</dbReference>
<feature type="domain" description="Disease resistance N-terminal" evidence="5">
    <location>
        <begin position="5"/>
        <end position="93"/>
    </location>
</feature>
<keyword evidence="3" id="KW-0611">Plant defense</keyword>
<dbReference type="Pfam" id="PF18052">
    <property type="entry name" value="Rx_N"/>
    <property type="match status" value="1"/>
</dbReference>
<keyword evidence="9" id="KW-1185">Reference proteome</keyword>
<accession>A0A1J7GLV9</accession>
<dbReference type="Gene3D" id="1.10.10.10">
    <property type="entry name" value="Winged helix-like DNA-binding domain superfamily/Winged helix DNA-binding domain"/>
    <property type="match status" value="1"/>
</dbReference>
<dbReference type="InterPro" id="IPR032675">
    <property type="entry name" value="LRR_dom_sf"/>
</dbReference>
<dbReference type="GO" id="GO:0043531">
    <property type="term" value="F:ADP binding"/>
    <property type="evidence" value="ECO:0007669"/>
    <property type="project" value="InterPro"/>
</dbReference>
<dbReference type="Gene3D" id="1.20.5.4130">
    <property type="match status" value="1"/>
</dbReference>
<feature type="domain" description="Disease resistance protein winged helix" evidence="6">
    <location>
        <begin position="436"/>
        <end position="507"/>
    </location>
</feature>
<feature type="domain" description="Disease resistance R13L4/SHOC-2-like LRR" evidence="7">
    <location>
        <begin position="551"/>
        <end position="871"/>
    </location>
</feature>
<dbReference type="SUPFAM" id="SSF52058">
    <property type="entry name" value="L domain-like"/>
    <property type="match status" value="1"/>
</dbReference>
<dbReference type="InterPro" id="IPR041118">
    <property type="entry name" value="Rx_N"/>
</dbReference>
<dbReference type="InterPro" id="IPR044974">
    <property type="entry name" value="Disease_R_plants"/>
</dbReference>
<evidence type="ECO:0000256" key="1">
    <source>
        <dbReference type="ARBA" id="ARBA00022737"/>
    </source>
</evidence>
<reference evidence="8 9" key="1">
    <citation type="journal article" date="2017" name="Plant Biotechnol. J.">
        <title>A comprehensive draft genome sequence for lupin (Lupinus angustifolius), an emerging health food: insights into plant-microbe interactions and legume evolution.</title>
        <authorList>
            <person name="Hane J.K."/>
            <person name="Ming Y."/>
            <person name="Kamphuis L.G."/>
            <person name="Nelson M.N."/>
            <person name="Garg G."/>
            <person name="Atkins C.A."/>
            <person name="Bayer P.E."/>
            <person name="Bravo A."/>
            <person name="Bringans S."/>
            <person name="Cannon S."/>
            <person name="Edwards D."/>
            <person name="Foley R."/>
            <person name="Gao L.L."/>
            <person name="Harrison M.J."/>
            <person name="Huang W."/>
            <person name="Hurgobin B."/>
            <person name="Li S."/>
            <person name="Liu C.W."/>
            <person name="McGrath A."/>
            <person name="Morahan G."/>
            <person name="Murray J."/>
            <person name="Weller J."/>
            <person name="Jian J."/>
            <person name="Singh K.B."/>
        </authorList>
    </citation>
    <scope>NUCLEOTIDE SEQUENCE [LARGE SCALE GENOMIC DNA]</scope>
    <source>
        <strain evidence="9">cv. Tanjil</strain>
        <tissue evidence="8">Whole plant</tissue>
    </source>
</reference>
<evidence type="ECO:0008006" key="10">
    <source>
        <dbReference type="Google" id="ProtNLM"/>
    </source>
</evidence>
<dbReference type="Pfam" id="PF00931">
    <property type="entry name" value="NB-ARC"/>
    <property type="match status" value="1"/>
</dbReference>
<evidence type="ECO:0000259" key="5">
    <source>
        <dbReference type="Pfam" id="PF18052"/>
    </source>
</evidence>
<dbReference type="EMBL" id="KV862412">
    <property type="protein sequence ID" value="OIV89106.1"/>
    <property type="molecule type" value="Genomic_DNA"/>
</dbReference>
<keyword evidence="1" id="KW-0677">Repeat</keyword>
<dbReference type="InterPro" id="IPR042197">
    <property type="entry name" value="Apaf_helical"/>
</dbReference>
<dbReference type="InterPro" id="IPR027417">
    <property type="entry name" value="P-loop_NTPase"/>
</dbReference>
<dbReference type="FunFam" id="1.10.10.10:FF:000322">
    <property type="entry name" value="Probable disease resistance protein At1g63360"/>
    <property type="match status" value="1"/>
</dbReference>
<dbReference type="PRINTS" id="PR00364">
    <property type="entry name" value="DISEASERSIST"/>
</dbReference>
<dbReference type="Gramene" id="OIV89106">
    <property type="protein sequence ID" value="OIV89106"/>
    <property type="gene ID" value="TanjilG_27608"/>
</dbReference>
<dbReference type="STRING" id="3871.A0A1J7GLV9"/>
<name>A0A1J7GLV9_LUPAN</name>
<dbReference type="AlphaFoldDB" id="A0A1J7GLV9"/>
<dbReference type="Gene3D" id="1.10.8.430">
    <property type="entry name" value="Helical domain of apoptotic protease-activating factors"/>
    <property type="match status" value="1"/>
</dbReference>
<dbReference type="PANTHER" id="PTHR23155:SF1052">
    <property type="entry name" value="DISEASE RESISTANCE PROTEIN RPM1"/>
    <property type="match status" value="1"/>
</dbReference>
<evidence type="ECO:0000313" key="8">
    <source>
        <dbReference type="EMBL" id="OIV89106.1"/>
    </source>
</evidence>
<dbReference type="Pfam" id="PF23598">
    <property type="entry name" value="LRR_14"/>
    <property type="match status" value="1"/>
</dbReference>
<keyword evidence="2" id="KW-0547">Nucleotide-binding</keyword>
<sequence>MMETAVSFVGDKLLPLLLKLVKAINEVPKDVAEITKELQNIQDFINEEDRRAGTEEHKTRDRRKEKVKQLKEQTFRIEDVTEDYMINEEQHSHNDPGCASLPCDTLEFIKAMILRLQISYEIQDIKLRLHEIDPIQTNPSSLNYIGIRSENAKLHNLRRNALYIEEDNVVGFEAPRDELIGWLEEARVEPTVISVVGMGGQGKTTLAKIVFDKVIGKFDCYAWITVSQVYDVEVLLKNVMNKLWEGTMEEPKDISKMDKDMLFKEVRKYLEQKRYVILFDDVWDKNFWNEIKFALVANKKRSRILITTRSNEVAKSCKVSFITHSKNLLHLPQKESWDLFCKKAFLNELHGLCPKGLENISSKIVEKCNGLPLAIIAAGDLLACKDKNSSEWKKLCETLISELEKNPNSTGITNILGLSYDDCPYYLKPCFLYFGIYPENCEVESATLIKQWVAEGFVRSERDKTLEEVAEQYLRELIYRNLVQVSSFSIDGKAKRCRVHDLLHKLILTKIEDLSFCHFVKEEQPMFSGMIRRLKIETNSKNFMVNIEGSHTRSLYIFGGKELSEDSVKIIPTQFKLLKVLEFVHSPLAHVPENLGNLIRLRYLSFRKTNVESLPNSIGNLQFLETLDLRQTRVRQMPKEINKLKKLRHLLANHTSWGFGNGIQMMEGVGDLVCLQTLRQVETDYRGEELVKELEKLRQLRLLGLINVKQEYGTSLCSSINEMQHLEKLYIDAIPFDEVIDLCSISPLPLLQKLRLRGKLIRMPKWIPRLENLVRLSLISSKLIRDPLESLADMQNLLYLSLDSAYEGESLVFPDGGFKTLKKLSLRHMDGLDSIKVGEGALPSLKELMLDYIPQLNDVPCGIENLGMLGIFHIVNMPEEFRESIREDQWIKNHVRQVYIIDSVRQN</sequence>
<evidence type="ECO:0000259" key="7">
    <source>
        <dbReference type="Pfam" id="PF23598"/>
    </source>
</evidence>
<dbReference type="OrthoDB" id="1414884at2759"/>
<dbReference type="OMA" id="RFKRVIH"/>
<feature type="domain" description="NB-ARC" evidence="4">
    <location>
        <begin position="174"/>
        <end position="349"/>
    </location>
</feature>
<evidence type="ECO:0000259" key="6">
    <source>
        <dbReference type="Pfam" id="PF23559"/>
    </source>
</evidence>
<evidence type="ECO:0000313" key="9">
    <source>
        <dbReference type="Proteomes" id="UP000188354"/>
    </source>
</evidence>